<organism evidence="3">
    <name type="scientific">Tanacetum cinerariifolium</name>
    <name type="common">Dalmatian daisy</name>
    <name type="synonym">Chrysanthemum cinerariifolium</name>
    <dbReference type="NCBI Taxonomy" id="118510"/>
    <lineage>
        <taxon>Eukaryota</taxon>
        <taxon>Viridiplantae</taxon>
        <taxon>Streptophyta</taxon>
        <taxon>Embryophyta</taxon>
        <taxon>Tracheophyta</taxon>
        <taxon>Spermatophyta</taxon>
        <taxon>Magnoliopsida</taxon>
        <taxon>eudicotyledons</taxon>
        <taxon>Gunneridae</taxon>
        <taxon>Pentapetalae</taxon>
        <taxon>asterids</taxon>
        <taxon>campanulids</taxon>
        <taxon>Asterales</taxon>
        <taxon>Asteraceae</taxon>
        <taxon>Asteroideae</taxon>
        <taxon>Anthemideae</taxon>
        <taxon>Anthemidinae</taxon>
        <taxon>Tanacetum</taxon>
    </lineage>
</organism>
<sequence length="741" mass="85456">MKKRAIGTKCVFKNKKDERRIVIRNKARFVAQWYTQEEGIKYDEVCAPVARIKAIMLFLAYASFKDFVVYQMDVKSAFLYGKIDKEVYVCQPPGFEDPDILDRVYKVEKALYGLHQAPKTWYETLSTYLLGNGLQRGKIDKTLFIKRQKGDILLVQVYMDDIIFSSTKKELCIVFERSMIGSLMYLTSSRPDIMFSVCACARYQVNPKVSHLHAVKKICRYLKGQLKLGLWYLKDSLFDLVAYTDSDYAGASLDRKSTTNGCQFLGCRLILWQCKKQIVGVNSITKAEYVAALSCRGQVLWIQNQLLDYGLVRASTATSTLEAEQDSGNITKTQSKATPNEPSSQGTDSGGGPRVLDLEQIKTTQKKEKLEKKNRLRTHGLKRLYKVGLSTKVESSGDEESLGVCCRENKNVVKEVVDDAQVSTAATTITTTTKEITLAQALEALKTTKPKVKGIVFQEPDCKHKNKKSCLMQKKATLFQQLLEKRRNHFAAKSVEEKRNKPPTQAQHRKIMCTYLKNMEGYTLKQLRLVEFDRIQEMFDRAFRRLNTFEDFGIKLVEGKEKRAGEELVQEITKKQKKKATLFQQLLEKRRNHFAAKSVEEKRNKPPTQAQHRKIMCTYLKNMEGYTLKQLRLVEFDRIQEMFDRAFRRLNTFEDFGIKLVEGKEKRAGEELVQEITKKQKVEDDKEKDELKQLMETIPEEKEVTIDAIPLVVKSLRVVDWKIHKEGKKSYYQIVRADEKS</sequence>
<feature type="domain" description="Reverse transcriptase Ty1/copia-type" evidence="2">
    <location>
        <begin position="3"/>
        <end position="171"/>
    </location>
</feature>
<dbReference type="InterPro" id="IPR013103">
    <property type="entry name" value="RVT_2"/>
</dbReference>
<feature type="region of interest" description="Disordered" evidence="1">
    <location>
        <begin position="322"/>
        <end position="354"/>
    </location>
</feature>
<accession>A0A699I3L8</accession>
<keyword evidence="3" id="KW-0695">RNA-directed DNA polymerase</keyword>
<evidence type="ECO:0000256" key="1">
    <source>
        <dbReference type="SAM" id="MobiDB-lite"/>
    </source>
</evidence>
<keyword evidence="3" id="KW-0548">Nucleotidyltransferase</keyword>
<gene>
    <name evidence="3" type="ORF">Tci_481660</name>
</gene>
<feature type="compositionally biased region" description="Polar residues" evidence="1">
    <location>
        <begin position="322"/>
        <end position="347"/>
    </location>
</feature>
<dbReference type="CDD" id="cd09272">
    <property type="entry name" value="RNase_HI_RT_Ty1"/>
    <property type="match status" value="1"/>
</dbReference>
<protein>
    <submittedName>
        <fullName evidence="3">Ribonuclease H-like domain, reverse transcriptase, RNA-dependent DNA polymerase</fullName>
    </submittedName>
</protein>
<comment type="caution">
    <text evidence="3">The sequence shown here is derived from an EMBL/GenBank/DDBJ whole genome shotgun (WGS) entry which is preliminary data.</text>
</comment>
<keyword evidence="3" id="KW-0808">Transferase</keyword>
<proteinExistence type="predicted"/>
<dbReference type="PANTHER" id="PTHR11439:SF495">
    <property type="entry name" value="REVERSE TRANSCRIPTASE, RNA-DEPENDENT DNA POLYMERASE-RELATED"/>
    <property type="match status" value="1"/>
</dbReference>
<name>A0A699I3L8_TANCI</name>
<evidence type="ECO:0000259" key="2">
    <source>
        <dbReference type="Pfam" id="PF07727"/>
    </source>
</evidence>
<dbReference type="PANTHER" id="PTHR11439">
    <property type="entry name" value="GAG-POL-RELATED RETROTRANSPOSON"/>
    <property type="match status" value="1"/>
</dbReference>
<dbReference type="AlphaFoldDB" id="A0A699I3L8"/>
<dbReference type="Pfam" id="PF07727">
    <property type="entry name" value="RVT_2"/>
    <property type="match status" value="1"/>
</dbReference>
<dbReference type="GO" id="GO:0003964">
    <property type="term" value="F:RNA-directed DNA polymerase activity"/>
    <property type="evidence" value="ECO:0007669"/>
    <property type="project" value="UniProtKB-KW"/>
</dbReference>
<evidence type="ECO:0000313" key="3">
    <source>
        <dbReference type="EMBL" id="GEZ09687.1"/>
    </source>
</evidence>
<dbReference type="SUPFAM" id="SSF56672">
    <property type="entry name" value="DNA/RNA polymerases"/>
    <property type="match status" value="1"/>
</dbReference>
<dbReference type="InterPro" id="IPR043502">
    <property type="entry name" value="DNA/RNA_pol_sf"/>
</dbReference>
<dbReference type="EMBL" id="BKCJ010240462">
    <property type="protein sequence ID" value="GEZ09687.1"/>
    <property type="molecule type" value="Genomic_DNA"/>
</dbReference>
<reference evidence="3" key="1">
    <citation type="journal article" date="2019" name="Sci. Rep.">
        <title>Draft genome of Tanacetum cinerariifolium, the natural source of mosquito coil.</title>
        <authorList>
            <person name="Yamashiro T."/>
            <person name="Shiraishi A."/>
            <person name="Satake H."/>
            <person name="Nakayama K."/>
        </authorList>
    </citation>
    <scope>NUCLEOTIDE SEQUENCE</scope>
</reference>